<protein>
    <submittedName>
        <fullName evidence="4">Porin family protein</fullName>
    </submittedName>
</protein>
<name>A0ABX6VC09_9GAMM</name>
<dbReference type="EMBL" id="CP045503">
    <property type="protein sequence ID" value="QPG59348.1"/>
    <property type="molecule type" value="Genomic_DNA"/>
</dbReference>
<gene>
    <name evidence="4" type="ORF">FM038_019640</name>
</gene>
<evidence type="ECO:0000313" key="4">
    <source>
        <dbReference type="EMBL" id="QPG59348.1"/>
    </source>
</evidence>
<feature type="domain" description="Outer membrane protein beta-barrel" evidence="3">
    <location>
        <begin position="6"/>
        <end position="193"/>
    </location>
</feature>
<sequence>MKSKILIAALLTLPVQVIAKDNTTQPPKTHTLFYAAAISDVELSSSNKVSDYDEGMAHELGYRYQVNQYLAAESRFIKSSSIGAKQVMSLGLIDGSLSYSVLVASGQARISLTNNSYLYGNLGITSYQWEYEKNGPWTPKDEMKSLEDSGIGSYLSVGAKYQWSRVELAIENQWLKMGDVNASNITVSVGYRF</sequence>
<dbReference type="Gene3D" id="2.40.160.20">
    <property type="match status" value="1"/>
</dbReference>
<evidence type="ECO:0000259" key="3">
    <source>
        <dbReference type="Pfam" id="PF13505"/>
    </source>
</evidence>
<reference evidence="4" key="1">
    <citation type="submission" date="2021-07" db="EMBL/GenBank/DDBJ databases">
        <title>Shewanella sp. YLB-07 whole genome sequence.</title>
        <authorList>
            <person name="Yu L."/>
        </authorList>
    </citation>
    <scope>NUCLEOTIDE SEQUENCE</scope>
    <source>
        <strain evidence="4">YLB-08</strain>
    </source>
</reference>
<evidence type="ECO:0000256" key="2">
    <source>
        <dbReference type="SAM" id="SignalP"/>
    </source>
</evidence>
<dbReference type="InterPro" id="IPR011250">
    <property type="entry name" value="OMP/PagP_B-barrel"/>
</dbReference>
<feature type="chain" id="PRO_5046169550" evidence="2">
    <location>
        <begin position="20"/>
        <end position="193"/>
    </location>
</feature>
<evidence type="ECO:0000256" key="1">
    <source>
        <dbReference type="ARBA" id="ARBA00022729"/>
    </source>
</evidence>
<keyword evidence="5" id="KW-1185">Reference proteome</keyword>
<dbReference type="RefSeq" id="WP_142871562.1">
    <property type="nucleotide sequence ID" value="NZ_CP045503.2"/>
</dbReference>
<dbReference type="Pfam" id="PF13505">
    <property type="entry name" value="OMP_b-brl"/>
    <property type="match status" value="1"/>
</dbReference>
<dbReference type="Proteomes" id="UP000316416">
    <property type="component" value="Chromosome"/>
</dbReference>
<keyword evidence="1 2" id="KW-0732">Signal</keyword>
<evidence type="ECO:0000313" key="5">
    <source>
        <dbReference type="Proteomes" id="UP000316416"/>
    </source>
</evidence>
<dbReference type="InterPro" id="IPR027385">
    <property type="entry name" value="Beta-barrel_OMP"/>
</dbReference>
<proteinExistence type="predicted"/>
<accession>A0ABX6VC09</accession>
<feature type="signal peptide" evidence="2">
    <location>
        <begin position="1"/>
        <end position="19"/>
    </location>
</feature>
<dbReference type="SUPFAM" id="SSF56925">
    <property type="entry name" value="OMPA-like"/>
    <property type="match status" value="1"/>
</dbReference>
<organism evidence="4 5">
    <name type="scientific">Shewanella eurypsychrophilus</name>
    <dbReference type="NCBI Taxonomy" id="2593656"/>
    <lineage>
        <taxon>Bacteria</taxon>
        <taxon>Pseudomonadati</taxon>
        <taxon>Pseudomonadota</taxon>
        <taxon>Gammaproteobacteria</taxon>
        <taxon>Alteromonadales</taxon>
        <taxon>Shewanellaceae</taxon>
        <taxon>Shewanella</taxon>
    </lineage>
</organism>